<reference evidence="1 2" key="1">
    <citation type="journal article" date="2011" name="Genome Biol.">
        <title>Comparative genome sequence analysis underscores mycoparasitism as the ancestral life style of Trichoderma.</title>
        <authorList>
            <person name="Kubicek C.P."/>
            <person name="Herrera-Estrella A."/>
            <person name="Seidl-Seiboth V."/>
            <person name="Martinez D.A."/>
            <person name="Druzhinina I.S."/>
            <person name="Thon M."/>
            <person name="Zeilinger S."/>
            <person name="Casas-Flores S."/>
            <person name="Horwitz B.A."/>
            <person name="Mukherjee P.K."/>
            <person name="Mukherjee M."/>
            <person name="Kredics L."/>
            <person name="Alcaraz L.D."/>
            <person name="Aerts A."/>
            <person name="Antal Z."/>
            <person name="Atanasova L."/>
            <person name="Cervantes-Badillo M.G."/>
            <person name="Challacombe J."/>
            <person name="Chertkov O."/>
            <person name="McCluskey K."/>
            <person name="Coulpier F."/>
            <person name="Deshpande N."/>
            <person name="von Doehren H."/>
            <person name="Ebbole D.J."/>
            <person name="Esquivel-Naranjo E.U."/>
            <person name="Fekete E."/>
            <person name="Flipphi M."/>
            <person name="Glaser F."/>
            <person name="Gomez-Rodriguez E.Y."/>
            <person name="Gruber S."/>
            <person name="Han C."/>
            <person name="Henrissat B."/>
            <person name="Hermosa R."/>
            <person name="Hernandez-Onate M."/>
            <person name="Karaffa L."/>
            <person name="Kosti I."/>
            <person name="Le Crom S."/>
            <person name="Lindquist E."/>
            <person name="Lucas S."/>
            <person name="Luebeck M."/>
            <person name="Luebeck P.S."/>
            <person name="Margeot A."/>
            <person name="Metz B."/>
            <person name="Misra M."/>
            <person name="Nevalainen H."/>
            <person name="Omann M."/>
            <person name="Packer N."/>
            <person name="Perrone G."/>
            <person name="Uresti-Rivera E.E."/>
            <person name="Salamov A."/>
            <person name="Schmoll M."/>
            <person name="Seiboth B."/>
            <person name="Shapiro H."/>
            <person name="Sukno S."/>
            <person name="Tamayo-Ramos J.A."/>
            <person name="Tisch D."/>
            <person name="Wiest A."/>
            <person name="Wilkinson H.H."/>
            <person name="Zhang M."/>
            <person name="Coutinho P.M."/>
            <person name="Kenerley C.M."/>
            <person name="Monte E."/>
            <person name="Baker S.E."/>
            <person name="Grigoriev I.V."/>
        </authorList>
    </citation>
    <scope>NUCLEOTIDE SEQUENCE [LARGE SCALE GENOMIC DNA]</scope>
    <source>
        <strain evidence="2">ATCC 20476 / IMI 206040</strain>
    </source>
</reference>
<keyword evidence="2" id="KW-1185">Reference proteome</keyword>
<sequence length="196" mass="22680">MSLLRLLVSSEPQCGVLGVPTGTDDHQRIPGIDRSFDEVALWEEFEVIKRSAEWHVGQYIKFWDRCENADGDPAVLGHSKRRNQLDESLFKSNGSKDRWRLKVEHDKAVRELLTIQRIFSILVADEERITGYRCYGIVSSLSHGAYVSLRVLVIDKCRQMVGSLEDRVRTGAVNREDQELFDKAWFIPLNWFQLEE</sequence>
<proteinExistence type="predicted"/>
<evidence type="ECO:0000313" key="2">
    <source>
        <dbReference type="Proteomes" id="UP000005426"/>
    </source>
</evidence>
<dbReference type="AlphaFoldDB" id="G9NX25"/>
<organism evidence="1 2">
    <name type="scientific">Hypocrea atroviridis (strain ATCC 20476 / IMI 206040)</name>
    <name type="common">Trichoderma atroviride</name>
    <dbReference type="NCBI Taxonomy" id="452589"/>
    <lineage>
        <taxon>Eukaryota</taxon>
        <taxon>Fungi</taxon>
        <taxon>Dikarya</taxon>
        <taxon>Ascomycota</taxon>
        <taxon>Pezizomycotina</taxon>
        <taxon>Sordariomycetes</taxon>
        <taxon>Hypocreomycetidae</taxon>
        <taxon>Hypocreales</taxon>
        <taxon>Hypocreaceae</taxon>
        <taxon>Trichoderma</taxon>
    </lineage>
</organism>
<comment type="caution">
    <text evidence="1">The sequence shown here is derived from an EMBL/GenBank/DDBJ whole genome shotgun (WGS) entry which is preliminary data.</text>
</comment>
<dbReference type="OrthoDB" id="5116854at2759"/>
<protein>
    <submittedName>
        <fullName evidence="1">Uncharacterized protein</fullName>
    </submittedName>
</protein>
<evidence type="ECO:0000313" key="1">
    <source>
        <dbReference type="EMBL" id="EHK44678.1"/>
    </source>
</evidence>
<accession>G9NX25</accession>
<dbReference type="Proteomes" id="UP000005426">
    <property type="component" value="Unassembled WGS sequence"/>
</dbReference>
<dbReference type="HOGENOM" id="CLU_1390414_0_0_1"/>
<dbReference type="EMBL" id="ABDG02000024">
    <property type="protein sequence ID" value="EHK44678.1"/>
    <property type="molecule type" value="Genomic_DNA"/>
</dbReference>
<gene>
    <name evidence="1" type="ORF">TRIATDRAFT_88387</name>
</gene>
<name>G9NX25_HYPAI</name>